<dbReference type="Pfam" id="PF00931">
    <property type="entry name" value="NB-ARC"/>
    <property type="match status" value="1"/>
</dbReference>
<dbReference type="Gene3D" id="3.30.70.1230">
    <property type="entry name" value="Nucleotide cyclase"/>
    <property type="match status" value="1"/>
</dbReference>
<dbReference type="SUPFAM" id="SSF52540">
    <property type="entry name" value="P-loop containing nucleoside triphosphate hydrolases"/>
    <property type="match status" value="1"/>
</dbReference>
<dbReference type="Proteomes" id="UP001501612">
    <property type="component" value="Unassembled WGS sequence"/>
</dbReference>
<name>A0ABN2P0I8_9ACTN</name>
<dbReference type="InterPro" id="IPR003593">
    <property type="entry name" value="AAA+_ATPase"/>
</dbReference>
<dbReference type="EMBL" id="BAAAMY010000001">
    <property type="protein sequence ID" value="GAA1907980.1"/>
    <property type="molecule type" value="Genomic_DNA"/>
</dbReference>
<dbReference type="Pfam" id="PF25872">
    <property type="entry name" value="HTH_77"/>
    <property type="match status" value="1"/>
</dbReference>
<keyword evidence="3" id="KW-1185">Reference proteome</keyword>
<dbReference type="PANTHER" id="PTHR47691">
    <property type="entry name" value="REGULATOR-RELATED"/>
    <property type="match status" value="1"/>
</dbReference>
<organism evidence="2 3">
    <name type="scientific">Nocardioides lentus</name>
    <dbReference type="NCBI Taxonomy" id="338077"/>
    <lineage>
        <taxon>Bacteria</taxon>
        <taxon>Bacillati</taxon>
        <taxon>Actinomycetota</taxon>
        <taxon>Actinomycetes</taxon>
        <taxon>Propionibacteriales</taxon>
        <taxon>Nocardioidaceae</taxon>
        <taxon>Nocardioides</taxon>
    </lineage>
</organism>
<dbReference type="InterPro" id="IPR029787">
    <property type="entry name" value="Nucleotide_cyclase"/>
</dbReference>
<evidence type="ECO:0000313" key="2">
    <source>
        <dbReference type="EMBL" id="GAA1907980.1"/>
    </source>
</evidence>
<dbReference type="PROSITE" id="PS50125">
    <property type="entry name" value="GUANYLATE_CYCLASE_2"/>
    <property type="match status" value="1"/>
</dbReference>
<sequence length="889" mass="94742">MGMDVGEVLPSGTVTLLFSDVEASTQMVHALGDDWADVLAHQRRLCRRAWVRHAGVELATEGDSFFVVFASPRDAVAAGLRVQGSIAAATWPVGARVRLRVGIHTGTPTRHADGYVGMDVHRAARVAAAAHGGQLLVSEATMRLVADWLPDSVATVDLGEHQLRDIPTRTRLFQLSPAGQDAAFGPPRTLGGAGSLTTSVRDGLRGVRGRDGEVAEVAGLITDGVRLVTLTGPGGVGKTTLATAAVAVVADSFPDGVHVVPMAGVTSAAGMWAALSQVLDAPPDAQEPTGLLEHLRHRRVLLLLDNLEQIADADQVVATLLDAAPDVGVVATSRRPLHLPAEHEHAVRGLEPADAVALFAERAARARRGFVVDASNATAVRELCSALDRLPLALEIAAARVKLLSPQAMLARLDSSLDLATSHRLGEGRQATLRDTIAWSHDLLDAGRRSVLEHLGVFVGGASLEALEAVVPAAELGGADLLDVLFDLVDQSMVVVGDTADGEPRFDLLETVRRFARDRLDATGRRAGAEQRHGQHHLDLLRRLHGALEGGEYRATRTVLLRELPNVDAMLARPALDLTWDDVPVPPAHRHAYAAVLALDLRLVEDARQWGRAGLAADAGDGDTGRVARAWLRGELGRIESRHGDAGRALAFAEEGWAELGVTTHGTSPPWRSAARVAVEVAYLGSLSALDTDRVEESRAWHGRMRAVGEAADDHLISAFVAEMGSWLAEHDGDLEKDRALLLESQQHRLAAGVPLRVQDVNNLADVDIRLDRHHLAHARLAAHADLPLDLGDPYLLGVYAETMAEAVGPAYPSVCVRTYASSAALRDVEGMGRDDYGAAVEERVMSAVRPLLDPEEYDAARERGRTEAVADLVREMAALPPIPSPPGA</sequence>
<reference evidence="2 3" key="1">
    <citation type="journal article" date="2019" name="Int. J. Syst. Evol. Microbiol.">
        <title>The Global Catalogue of Microorganisms (GCM) 10K type strain sequencing project: providing services to taxonomists for standard genome sequencing and annotation.</title>
        <authorList>
            <consortium name="The Broad Institute Genomics Platform"/>
            <consortium name="The Broad Institute Genome Sequencing Center for Infectious Disease"/>
            <person name="Wu L."/>
            <person name="Ma J."/>
        </authorList>
    </citation>
    <scope>NUCLEOTIDE SEQUENCE [LARGE SCALE GENOMIC DNA]</scope>
    <source>
        <strain evidence="2 3">JCM 14046</strain>
    </source>
</reference>
<evidence type="ECO:0000259" key="1">
    <source>
        <dbReference type="PROSITE" id="PS50125"/>
    </source>
</evidence>
<dbReference type="SMART" id="SM00044">
    <property type="entry name" value="CYCc"/>
    <property type="match status" value="1"/>
</dbReference>
<dbReference type="InterPro" id="IPR001054">
    <property type="entry name" value="A/G_cyclase"/>
</dbReference>
<dbReference type="InterPro" id="IPR002182">
    <property type="entry name" value="NB-ARC"/>
</dbReference>
<dbReference type="Pfam" id="PF00211">
    <property type="entry name" value="Guanylate_cyc"/>
    <property type="match status" value="1"/>
</dbReference>
<dbReference type="PRINTS" id="PR00364">
    <property type="entry name" value="DISEASERSIST"/>
</dbReference>
<dbReference type="SMART" id="SM00382">
    <property type="entry name" value="AAA"/>
    <property type="match status" value="1"/>
</dbReference>
<dbReference type="InterPro" id="IPR058852">
    <property type="entry name" value="HTH_77"/>
</dbReference>
<feature type="domain" description="Guanylate cyclase" evidence="1">
    <location>
        <begin position="15"/>
        <end position="127"/>
    </location>
</feature>
<proteinExistence type="predicted"/>
<dbReference type="SUPFAM" id="SSF55073">
    <property type="entry name" value="Nucleotide cyclase"/>
    <property type="match status" value="1"/>
</dbReference>
<comment type="caution">
    <text evidence="2">The sequence shown here is derived from an EMBL/GenBank/DDBJ whole genome shotgun (WGS) entry which is preliminary data.</text>
</comment>
<gene>
    <name evidence="2" type="ORF">GCM10009737_06090</name>
</gene>
<protein>
    <recommendedName>
        <fullName evidence="1">Guanylate cyclase domain-containing protein</fullName>
    </recommendedName>
</protein>
<dbReference type="InterPro" id="IPR027417">
    <property type="entry name" value="P-loop_NTPase"/>
</dbReference>
<dbReference type="PANTHER" id="PTHR47691:SF3">
    <property type="entry name" value="HTH-TYPE TRANSCRIPTIONAL REGULATOR RV0890C-RELATED"/>
    <property type="match status" value="1"/>
</dbReference>
<dbReference type="Gene3D" id="3.40.50.300">
    <property type="entry name" value="P-loop containing nucleotide triphosphate hydrolases"/>
    <property type="match status" value="1"/>
</dbReference>
<accession>A0ABN2P0I8</accession>
<evidence type="ECO:0000313" key="3">
    <source>
        <dbReference type="Proteomes" id="UP001501612"/>
    </source>
</evidence>